<keyword evidence="3" id="KW-0720">Serine protease</keyword>
<evidence type="ECO:0000259" key="6">
    <source>
        <dbReference type="PROSITE" id="PS50240"/>
    </source>
</evidence>
<dbReference type="Proteomes" id="UP000176087">
    <property type="component" value="Unassembled WGS sequence"/>
</dbReference>
<evidence type="ECO:0000256" key="4">
    <source>
        <dbReference type="SAM" id="MobiDB-lite"/>
    </source>
</evidence>
<dbReference type="PATRIC" id="fig|933944.5.peg.2971"/>
<dbReference type="PRINTS" id="PR00722">
    <property type="entry name" value="CHYMOTRYPSIN"/>
</dbReference>
<feature type="signal peptide" evidence="5">
    <location>
        <begin position="1"/>
        <end position="36"/>
    </location>
</feature>
<feature type="domain" description="Peptidase S1" evidence="6">
    <location>
        <begin position="51"/>
        <end position="289"/>
    </location>
</feature>
<evidence type="ECO:0000313" key="7">
    <source>
        <dbReference type="EMBL" id="OEU88124.1"/>
    </source>
</evidence>
<dbReference type="FunFam" id="2.40.10.10:FF:000002">
    <property type="entry name" value="Transmembrane protease serine"/>
    <property type="match status" value="1"/>
</dbReference>
<dbReference type="SUPFAM" id="SSF50494">
    <property type="entry name" value="Trypsin-like serine proteases"/>
    <property type="match status" value="1"/>
</dbReference>
<evidence type="ECO:0000313" key="8">
    <source>
        <dbReference type="Proteomes" id="UP000176087"/>
    </source>
</evidence>
<dbReference type="InterPro" id="IPR001314">
    <property type="entry name" value="Peptidase_S1A"/>
</dbReference>
<gene>
    <name evidence="7" type="ORF">AN215_18260</name>
</gene>
<evidence type="ECO:0000256" key="1">
    <source>
        <dbReference type="ARBA" id="ARBA00007664"/>
    </source>
</evidence>
<keyword evidence="3" id="KW-0645">Protease</keyword>
<dbReference type="SMART" id="SM00020">
    <property type="entry name" value="Tryp_SPc"/>
    <property type="match status" value="1"/>
</dbReference>
<keyword evidence="2" id="KW-1015">Disulfide bond</keyword>
<dbReference type="GO" id="GO:0004252">
    <property type="term" value="F:serine-type endopeptidase activity"/>
    <property type="evidence" value="ECO:0007669"/>
    <property type="project" value="InterPro"/>
</dbReference>
<dbReference type="InterPro" id="IPR006311">
    <property type="entry name" value="TAT_signal"/>
</dbReference>
<dbReference type="AlphaFoldDB" id="A0A1E7JKE6"/>
<organism evidence="7 8">
    <name type="scientific">Streptomyces abyssalis</name>
    <dbReference type="NCBI Taxonomy" id="933944"/>
    <lineage>
        <taxon>Bacteria</taxon>
        <taxon>Bacillati</taxon>
        <taxon>Actinomycetota</taxon>
        <taxon>Actinomycetes</taxon>
        <taxon>Kitasatosporales</taxon>
        <taxon>Streptomycetaceae</taxon>
        <taxon>Streptomyces</taxon>
    </lineage>
</organism>
<dbReference type="InterPro" id="IPR018114">
    <property type="entry name" value="TRYPSIN_HIS"/>
</dbReference>
<dbReference type="PROSITE" id="PS00134">
    <property type="entry name" value="TRYPSIN_HIS"/>
    <property type="match status" value="1"/>
</dbReference>
<accession>A0A1E7JKE6</accession>
<feature type="region of interest" description="Disordered" evidence="4">
    <location>
        <begin position="33"/>
        <end position="56"/>
    </location>
</feature>
<dbReference type="PROSITE" id="PS50240">
    <property type="entry name" value="TRYPSIN_DOM"/>
    <property type="match status" value="1"/>
</dbReference>
<dbReference type="CDD" id="cd00190">
    <property type="entry name" value="Tryp_SPc"/>
    <property type="match status" value="1"/>
</dbReference>
<keyword evidence="3" id="KW-0378">Hydrolase</keyword>
<dbReference type="PROSITE" id="PS51318">
    <property type="entry name" value="TAT"/>
    <property type="match status" value="1"/>
</dbReference>
<dbReference type="InterPro" id="IPR033116">
    <property type="entry name" value="TRYPSIN_SER"/>
</dbReference>
<evidence type="ECO:0000256" key="2">
    <source>
        <dbReference type="ARBA" id="ARBA00023157"/>
    </source>
</evidence>
<name>A0A1E7JKE6_9ACTN</name>
<comment type="similarity">
    <text evidence="1">Belongs to the peptidase S1 family.</text>
</comment>
<dbReference type="Pfam" id="PF00089">
    <property type="entry name" value="Trypsin"/>
    <property type="match status" value="1"/>
</dbReference>
<evidence type="ECO:0000256" key="3">
    <source>
        <dbReference type="RuleBase" id="RU363034"/>
    </source>
</evidence>
<keyword evidence="5" id="KW-0732">Signal</keyword>
<dbReference type="GO" id="GO:0006508">
    <property type="term" value="P:proteolysis"/>
    <property type="evidence" value="ECO:0007669"/>
    <property type="project" value="UniProtKB-KW"/>
</dbReference>
<dbReference type="Gene3D" id="2.40.10.10">
    <property type="entry name" value="Trypsin-like serine proteases"/>
    <property type="match status" value="1"/>
</dbReference>
<keyword evidence="8" id="KW-1185">Reference proteome</keyword>
<dbReference type="OrthoDB" id="1496095at2"/>
<dbReference type="PANTHER" id="PTHR24276:SF98">
    <property type="entry name" value="FI18310P1-RELATED"/>
    <property type="match status" value="1"/>
</dbReference>
<comment type="caution">
    <text evidence="7">The sequence shown here is derived from an EMBL/GenBank/DDBJ whole genome shotgun (WGS) entry which is preliminary data.</text>
</comment>
<dbReference type="PROSITE" id="PS00135">
    <property type="entry name" value="TRYPSIN_SER"/>
    <property type="match status" value="1"/>
</dbReference>
<dbReference type="InterPro" id="IPR050430">
    <property type="entry name" value="Peptidase_S1"/>
</dbReference>
<protein>
    <submittedName>
        <fullName evidence="7">Peptidase S1</fullName>
    </submittedName>
</protein>
<dbReference type="InterPro" id="IPR001254">
    <property type="entry name" value="Trypsin_dom"/>
</dbReference>
<proteinExistence type="inferred from homology"/>
<evidence type="ECO:0000256" key="5">
    <source>
        <dbReference type="SAM" id="SignalP"/>
    </source>
</evidence>
<dbReference type="EMBL" id="LJGT01000040">
    <property type="protein sequence ID" value="OEU88124.1"/>
    <property type="molecule type" value="Genomic_DNA"/>
</dbReference>
<feature type="chain" id="PRO_5039119859" evidence="5">
    <location>
        <begin position="37"/>
        <end position="307"/>
    </location>
</feature>
<dbReference type="InterPro" id="IPR009003">
    <property type="entry name" value="Peptidase_S1_PA"/>
</dbReference>
<sequence length="307" mass="32336">MSHASPRRHVRRTVVGGLITTAVVAAAAVAVPAAQAGEEPPQDRSKPSTRIIGGDGASNDAYPFMVSVLTKGPGSAKKRHHCGGSLINATTVMTAAHCLPGRDTKDFQVAVGRTVLSDSGQGQIRNLEPFEGTKDTGGFLIHPRYAKGDTAYDMAFLQLSKPVKGIAPIKMPTKGTDALIRPGAKAVVTGWGNTDTDLPTSPDRLREVKVPVLSHDECAASYGEYDRKVNFCAGAEGKDSCQGDSGGPIFRNVPGRQKPIQVGIVSYGNGCAEQGSPGVYTYLGSEKLWKTMSESAAGKLMKEQLGR</sequence>
<dbReference type="RefSeq" id="WP_070011780.1">
    <property type="nucleotide sequence ID" value="NZ_LJGS01000041.1"/>
</dbReference>
<dbReference type="InterPro" id="IPR043504">
    <property type="entry name" value="Peptidase_S1_PA_chymotrypsin"/>
</dbReference>
<reference evidence="7 8" key="1">
    <citation type="journal article" date="2016" name="Front. Microbiol.">
        <title>Comparative Genomics Analysis of Streptomyces Species Reveals Their Adaptation to the Marine Environment and Their Diversity at the Genomic Level.</title>
        <authorList>
            <person name="Tian X."/>
            <person name="Zhang Z."/>
            <person name="Yang T."/>
            <person name="Chen M."/>
            <person name="Li J."/>
            <person name="Chen F."/>
            <person name="Yang J."/>
            <person name="Li W."/>
            <person name="Zhang B."/>
            <person name="Zhang Z."/>
            <person name="Wu J."/>
            <person name="Zhang C."/>
            <person name="Long L."/>
            <person name="Xiao J."/>
        </authorList>
    </citation>
    <scope>NUCLEOTIDE SEQUENCE [LARGE SCALE GENOMIC DNA]</scope>
    <source>
        <strain evidence="7 8">SCSIO 10390</strain>
    </source>
</reference>
<dbReference type="PANTHER" id="PTHR24276">
    <property type="entry name" value="POLYSERASE-RELATED"/>
    <property type="match status" value="1"/>
</dbReference>
<dbReference type="STRING" id="933944.AN215_18260"/>